<dbReference type="Proteomes" id="UP001633002">
    <property type="component" value="Unassembled WGS sequence"/>
</dbReference>
<reference evidence="2 3" key="1">
    <citation type="submission" date="2024-09" db="EMBL/GenBank/DDBJ databases">
        <title>Chromosome-scale assembly of Riccia sorocarpa.</title>
        <authorList>
            <person name="Paukszto L."/>
        </authorList>
    </citation>
    <scope>NUCLEOTIDE SEQUENCE [LARGE SCALE GENOMIC DNA]</scope>
    <source>
        <strain evidence="2">LP-2024</strain>
        <tissue evidence="2">Aerial parts of the thallus</tissue>
    </source>
</reference>
<keyword evidence="3" id="KW-1185">Reference proteome</keyword>
<dbReference type="AlphaFoldDB" id="A0ABD3IF37"/>
<evidence type="ECO:0000313" key="3">
    <source>
        <dbReference type="Proteomes" id="UP001633002"/>
    </source>
</evidence>
<proteinExistence type="predicted"/>
<dbReference type="EMBL" id="JBJQOH010000001">
    <property type="protein sequence ID" value="KAL3700871.1"/>
    <property type="molecule type" value="Genomic_DNA"/>
</dbReference>
<dbReference type="Gene3D" id="3.30.720.210">
    <property type="match status" value="1"/>
</dbReference>
<evidence type="ECO:0000313" key="2">
    <source>
        <dbReference type="EMBL" id="KAL3700871.1"/>
    </source>
</evidence>
<feature type="compositionally biased region" description="Basic and acidic residues" evidence="1">
    <location>
        <begin position="101"/>
        <end position="130"/>
    </location>
</feature>
<comment type="caution">
    <text evidence="2">The sequence shown here is derived from an EMBL/GenBank/DDBJ whole genome shotgun (WGS) entry which is preliminary data.</text>
</comment>
<sequence length="420" mass="46959">MAVGVYTPCKCGQLSTTRASLQQLFHLGSFFRVQALSKFDELHISSRLSTGRLDKYFCFKKSLATPSFVNYRNFVGLETVENVNGRSHRKWRKNAASRANAENEDKSSDSKDSAPSEPSESGKDEQRPKNLEGASEASTSDRNAPVNPPHQSWWQKLNFRWNWSWVRKGSSAVQPHEIGALVLQLSVVVLLMRLLRPGFPFPGPAGSNSSTEANVGTSYVSVSFSEFLQRVQRNEVKSVEIDGVHLTFSLRSQDASSVEQQQVVESQENEGHQLGQSELVQLARSTAPTKRILFTTTRPSDMTTPYAQMLDNGVDFGAPDKRSVRLINSFSIALLYVGLIAGLVGRFPIKFPQDVYPTHEVIFLLINRHTAVFDLRHVNLHGQGDECLQDMEYRSRNMNVDATIQMSDVAVLLMESDDSQ</sequence>
<gene>
    <name evidence="2" type="ORF">R1sor_018893</name>
</gene>
<accession>A0ABD3IF37</accession>
<name>A0ABD3IF37_9MARC</name>
<organism evidence="2 3">
    <name type="scientific">Riccia sorocarpa</name>
    <dbReference type="NCBI Taxonomy" id="122646"/>
    <lineage>
        <taxon>Eukaryota</taxon>
        <taxon>Viridiplantae</taxon>
        <taxon>Streptophyta</taxon>
        <taxon>Embryophyta</taxon>
        <taxon>Marchantiophyta</taxon>
        <taxon>Marchantiopsida</taxon>
        <taxon>Marchantiidae</taxon>
        <taxon>Marchantiales</taxon>
        <taxon>Ricciaceae</taxon>
        <taxon>Riccia</taxon>
    </lineage>
</organism>
<feature type="region of interest" description="Disordered" evidence="1">
    <location>
        <begin position="86"/>
        <end position="149"/>
    </location>
</feature>
<feature type="compositionally biased region" description="Basic residues" evidence="1">
    <location>
        <begin position="86"/>
        <end position="95"/>
    </location>
</feature>
<protein>
    <submittedName>
        <fullName evidence="2">Uncharacterized protein</fullName>
    </submittedName>
</protein>
<evidence type="ECO:0000256" key="1">
    <source>
        <dbReference type="SAM" id="MobiDB-lite"/>
    </source>
</evidence>